<evidence type="ECO:0000256" key="2">
    <source>
        <dbReference type="SAM" id="SignalP"/>
    </source>
</evidence>
<feature type="transmembrane region" description="Helical" evidence="1">
    <location>
        <begin position="91"/>
        <end position="112"/>
    </location>
</feature>
<sequence length="117" mass="12058">MRDSRKTPRLVPCCVVLGLLALAATRSFVPAPGAAPVEVARAAAALSGLGAGGVLAPLIAAAEVTAPEGFKYVDKSELTFDQWRQTADADYILVPALISVSVLALTGVMIGMMRCGM</sequence>
<feature type="signal peptide" evidence="2">
    <location>
        <begin position="1"/>
        <end position="27"/>
    </location>
</feature>
<protein>
    <submittedName>
        <fullName evidence="4">Uncharacterized protein</fullName>
    </submittedName>
</protein>
<comment type="caution">
    <text evidence="4">The sequence shown here is derived from an EMBL/GenBank/DDBJ whole genome shotgun (WGS) entry which is preliminary data.</text>
</comment>
<keyword evidence="1" id="KW-0812">Transmembrane</keyword>
<dbReference type="EMBL" id="CAJNNW010031680">
    <property type="protein sequence ID" value="CAE8708471.1"/>
    <property type="molecule type" value="Genomic_DNA"/>
</dbReference>
<keyword evidence="1" id="KW-0472">Membrane</keyword>
<evidence type="ECO:0000256" key="1">
    <source>
        <dbReference type="SAM" id="Phobius"/>
    </source>
</evidence>
<gene>
    <name evidence="3" type="ORF">PGLA1383_LOCUS53431</name>
    <name evidence="4" type="ORF">PGLA2088_LOCUS34951</name>
</gene>
<evidence type="ECO:0000313" key="6">
    <source>
        <dbReference type="Proteomes" id="UP000654075"/>
    </source>
</evidence>
<proteinExistence type="predicted"/>
<dbReference type="Proteomes" id="UP000626109">
    <property type="component" value="Unassembled WGS sequence"/>
</dbReference>
<dbReference type="AlphaFoldDB" id="A0A813KIK1"/>
<organism evidence="4 5">
    <name type="scientific">Polarella glacialis</name>
    <name type="common">Dinoflagellate</name>
    <dbReference type="NCBI Taxonomy" id="89957"/>
    <lineage>
        <taxon>Eukaryota</taxon>
        <taxon>Sar</taxon>
        <taxon>Alveolata</taxon>
        <taxon>Dinophyceae</taxon>
        <taxon>Suessiales</taxon>
        <taxon>Suessiaceae</taxon>
        <taxon>Polarella</taxon>
    </lineage>
</organism>
<dbReference type="Proteomes" id="UP000654075">
    <property type="component" value="Unassembled WGS sequence"/>
</dbReference>
<dbReference type="EMBL" id="CAJNNV010031884">
    <property type="protein sequence ID" value="CAE8638195.1"/>
    <property type="molecule type" value="Genomic_DNA"/>
</dbReference>
<feature type="chain" id="PRO_5036222252" evidence="2">
    <location>
        <begin position="28"/>
        <end position="117"/>
    </location>
</feature>
<evidence type="ECO:0000313" key="4">
    <source>
        <dbReference type="EMBL" id="CAE8708471.1"/>
    </source>
</evidence>
<name>A0A813KIK1_POLGL</name>
<evidence type="ECO:0000313" key="5">
    <source>
        <dbReference type="Proteomes" id="UP000626109"/>
    </source>
</evidence>
<evidence type="ECO:0000313" key="3">
    <source>
        <dbReference type="EMBL" id="CAE8638195.1"/>
    </source>
</evidence>
<accession>A0A813KIK1</accession>
<keyword evidence="1" id="KW-1133">Transmembrane helix</keyword>
<keyword evidence="6" id="KW-1185">Reference proteome</keyword>
<keyword evidence="2" id="KW-0732">Signal</keyword>
<reference evidence="4" key="1">
    <citation type="submission" date="2021-02" db="EMBL/GenBank/DDBJ databases">
        <authorList>
            <person name="Dougan E. K."/>
            <person name="Rhodes N."/>
            <person name="Thang M."/>
            <person name="Chan C."/>
        </authorList>
    </citation>
    <scope>NUCLEOTIDE SEQUENCE</scope>
</reference>